<feature type="domain" description="Amidase" evidence="2">
    <location>
        <begin position="30"/>
        <end position="439"/>
    </location>
</feature>
<proteinExistence type="inferred from homology"/>
<dbReference type="InterPro" id="IPR023631">
    <property type="entry name" value="Amidase_dom"/>
</dbReference>
<evidence type="ECO:0000259" key="2">
    <source>
        <dbReference type="Pfam" id="PF01425"/>
    </source>
</evidence>
<evidence type="ECO:0000256" key="1">
    <source>
        <dbReference type="ARBA" id="ARBA00009199"/>
    </source>
</evidence>
<dbReference type="InterPro" id="IPR000120">
    <property type="entry name" value="Amidase"/>
</dbReference>
<dbReference type="EMBL" id="CAJPVI010000072">
    <property type="protein sequence ID" value="CAG2160158.1"/>
    <property type="molecule type" value="Genomic_DNA"/>
</dbReference>
<protein>
    <submittedName>
        <fullName evidence="3">Acylamidase</fullName>
        <ecNumber evidence="3">3.5.1.13</ecNumber>
    </submittedName>
</protein>
<reference evidence="3 4" key="1">
    <citation type="submission" date="2021-03" db="EMBL/GenBank/DDBJ databases">
        <authorList>
            <person name="Peeters C."/>
        </authorList>
    </citation>
    <scope>NUCLEOTIDE SEQUENCE [LARGE SCALE GENOMIC DNA]</scope>
    <source>
        <strain evidence="3 4">LMG 26411</strain>
    </source>
</reference>
<accession>A0ABM8TUC7</accession>
<dbReference type="NCBIfam" id="NF004815">
    <property type="entry name" value="PRK06169.1"/>
    <property type="match status" value="1"/>
</dbReference>
<dbReference type="PANTHER" id="PTHR11895:SF7">
    <property type="entry name" value="GLUTAMYL-TRNA(GLN) AMIDOTRANSFERASE SUBUNIT A, MITOCHONDRIAL"/>
    <property type="match status" value="1"/>
</dbReference>
<dbReference type="Gene3D" id="3.90.1300.10">
    <property type="entry name" value="Amidase signature (AS) domain"/>
    <property type="match status" value="1"/>
</dbReference>
<dbReference type="Pfam" id="PF01425">
    <property type="entry name" value="Amidase"/>
    <property type="match status" value="1"/>
</dbReference>
<dbReference type="EC" id="3.5.1.13" evidence="3"/>
<organism evidence="3 4">
    <name type="scientific">Cupriavidus numazuensis</name>
    <dbReference type="NCBI Taxonomy" id="221992"/>
    <lineage>
        <taxon>Bacteria</taxon>
        <taxon>Pseudomonadati</taxon>
        <taxon>Pseudomonadota</taxon>
        <taxon>Betaproteobacteria</taxon>
        <taxon>Burkholderiales</taxon>
        <taxon>Burkholderiaceae</taxon>
        <taxon>Cupriavidus</taxon>
    </lineage>
</organism>
<comment type="caution">
    <text evidence="3">The sequence shown here is derived from an EMBL/GenBank/DDBJ whole genome shotgun (WGS) entry which is preliminary data.</text>
</comment>
<dbReference type="PANTHER" id="PTHR11895">
    <property type="entry name" value="TRANSAMIDASE"/>
    <property type="match status" value="1"/>
</dbReference>
<keyword evidence="4" id="KW-1185">Reference proteome</keyword>
<name>A0ABM8TUC7_9BURK</name>
<dbReference type="SUPFAM" id="SSF75304">
    <property type="entry name" value="Amidase signature (AS) enzymes"/>
    <property type="match status" value="1"/>
</dbReference>
<dbReference type="InterPro" id="IPR036928">
    <property type="entry name" value="AS_sf"/>
</dbReference>
<evidence type="ECO:0000313" key="4">
    <source>
        <dbReference type="Proteomes" id="UP000672657"/>
    </source>
</evidence>
<evidence type="ECO:0000313" key="3">
    <source>
        <dbReference type="EMBL" id="CAG2160158.1"/>
    </source>
</evidence>
<sequence>MNDLIMSNPADLSATALLALYARRDLSPVETLDAILQRIAERDPACNAFRFVDADGAREQARASERRWQRGEPCGLLDGVPVSFKDLLHVRGWPTRLGSLATSDTPQPDDCPAAARLREHGAVLLGKTNTSEFGTKGITESALAGTTRNPWNTAHTPGGSSGGAAAATALGLGPLHVATDGGGSIRAPSAACGVFGFKPGSGRVPCYPPAHSGTLFHVGPTARTVTDAALLLTVISGPDSRDWHALPYEDRDWRTGLDDGIAGLRVAYSRTLGYLPVDPEISALCDAAVRRLMALDTIVEEVDPGFGNPAPTFRVLWDAGVARLLRDIDPERVALMDPALPDAAARGRDVDAVAYLDATERRRELGVAMRRFHEGYDLLVTPTLASAPPRVGEPWSAPHCLPFNLTGQPAASVPCGVTRAGLPVGLQIVGASHADALVLRVARAFETMCPWPLWAPHPSSTTRQGDQA</sequence>
<keyword evidence="3" id="KW-0378">Hydrolase</keyword>
<dbReference type="Proteomes" id="UP000672657">
    <property type="component" value="Unassembled WGS sequence"/>
</dbReference>
<dbReference type="GO" id="GO:0047680">
    <property type="term" value="F:aryl-acylamidase activity"/>
    <property type="evidence" value="ECO:0007669"/>
    <property type="project" value="UniProtKB-EC"/>
</dbReference>
<gene>
    <name evidence="3" type="primary">aam_5</name>
    <name evidence="3" type="ORF">LMG26411_07264</name>
</gene>
<comment type="similarity">
    <text evidence="1">Belongs to the amidase family.</text>
</comment>